<evidence type="ECO:0000256" key="2">
    <source>
        <dbReference type="ARBA" id="ARBA00023295"/>
    </source>
</evidence>
<dbReference type="InterPro" id="IPR017853">
    <property type="entry name" value="GH"/>
</dbReference>
<dbReference type="EMBL" id="JALIGE010000075">
    <property type="protein sequence ID" value="MCS2162678.1"/>
    <property type="molecule type" value="Genomic_DNA"/>
</dbReference>
<dbReference type="PROSITE" id="PS01095">
    <property type="entry name" value="GH18_1"/>
    <property type="match status" value="1"/>
</dbReference>
<feature type="region of interest" description="Disordered" evidence="5">
    <location>
        <begin position="366"/>
        <end position="385"/>
    </location>
</feature>
<dbReference type="PROSITE" id="PS51910">
    <property type="entry name" value="GH18_2"/>
    <property type="match status" value="1"/>
</dbReference>
<evidence type="ECO:0000256" key="5">
    <source>
        <dbReference type="SAM" id="MobiDB-lite"/>
    </source>
</evidence>
<gene>
    <name evidence="8" type="ORF">MUU47_16430</name>
</gene>
<dbReference type="SUPFAM" id="SSF51445">
    <property type="entry name" value="(Trans)glycosidases"/>
    <property type="match status" value="1"/>
</dbReference>
<evidence type="ECO:0000259" key="7">
    <source>
        <dbReference type="PROSITE" id="PS51910"/>
    </source>
</evidence>
<dbReference type="GO" id="GO:0016787">
    <property type="term" value="F:hydrolase activity"/>
    <property type="evidence" value="ECO:0007669"/>
    <property type="project" value="UniProtKB-KW"/>
</dbReference>
<evidence type="ECO:0000256" key="1">
    <source>
        <dbReference type="ARBA" id="ARBA00022801"/>
    </source>
</evidence>
<feature type="signal peptide" evidence="6">
    <location>
        <begin position="1"/>
        <end position="21"/>
    </location>
</feature>
<feature type="chain" id="PRO_5046113805" evidence="6">
    <location>
        <begin position="22"/>
        <end position="598"/>
    </location>
</feature>
<evidence type="ECO:0000256" key="3">
    <source>
        <dbReference type="RuleBase" id="RU000489"/>
    </source>
</evidence>
<proteinExistence type="inferred from homology"/>
<evidence type="ECO:0000256" key="6">
    <source>
        <dbReference type="SAM" id="SignalP"/>
    </source>
</evidence>
<dbReference type="InterPro" id="IPR011583">
    <property type="entry name" value="Chitinase_II/V-like_cat"/>
</dbReference>
<dbReference type="RefSeq" id="WP_258989207.1">
    <property type="nucleotide sequence ID" value="NZ_JALIGE010000075.1"/>
</dbReference>
<keyword evidence="2 3" id="KW-0326">Glycosidase</keyword>
<evidence type="ECO:0000256" key="4">
    <source>
        <dbReference type="RuleBase" id="RU004453"/>
    </source>
</evidence>
<dbReference type="Gene3D" id="3.20.20.80">
    <property type="entry name" value="Glycosidases"/>
    <property type="match status" value="1"/>
</dbReference>
<dbReference type="Proteomes" id="UP001205357">
    <property type="component" value="Unassembled WGS sequence"/>
</dbReference>
<feature type="compositionally biased region" description="Acidic residues" evidence="5">
    <location>
        <begin position="369"/>
        <end position="381"/>
    </location>
</feature>
<accession>A0ABT2E482</accession>
<sequence>MKKLTLSVCIAAAFLAQSAMAATTNHAISYVTSWGLPDNSASILDTSKVDTYLLAFGKWNSDGSIETSDSIATIPAYDAWYLPGGYNVWTQLKLAHPEKKMMIAFGGQKYEEIWSQINTPEKRTIVAKGLADLLKTPYPVYKKGLAPSEMDGACLMTKWDGTCDMGTYQKAGTVYLDGVDFDFEKAARLSEKENSDLLALATELRGMIGKDKLMSLTTYHVGADPENCADNTVFDNCSFVEHDRSSHNGEVKSLLSASKGLFDFYNVMAYDAGSNFKYQTAMANYAAAVGDKTKIILGTTINAQWAPEGSFVETKENNLERARWQAAEGYGGYFAWALGSNTQSMSLTDQSAYLNEMKDVADAAVPADVEPEPEDEGEEQGPADSVISDTVVAAGEIIVVIPNDNFKTDDLTVKKNDVIVGTLNDGKYEKTMQSQAVKKTSSFMGQPVLSFYSDLKAGDVVSVIDTSSKKALSTVNVTAEMLAPIAPDAGTITNAATEFGKSTNVIFSSALKHFNSNNRTVVKLNGQVIAESYAGNLFANNATPRTLNKKSQQVEVEYDIPVSTMQDYDILTVDVMSGTPGQEGYVLRTLNKHYYLTK</sequence>
<reference evidence="8 9" key="1">
    <citation type="submission" date="2022-04" db="EMBL/GenBank/DDBJ databases">
        <title>Proposal of a three novel species of Scandinavium, Scandinavium hiltneri, Scandinavium manionii, Scandinavium tedordense.</title>
        <authorList>
            <person name="Maddock D.W."/>
            <person name="Brady C.L."/>
            <person name="Denman S."/>
            <person name="Arnold D."/>
        </authorList>
    </citation>
    <scope>NUCLEOTIDE SEQUENCE [LARGE SCALE GENOMIC DNA]</scope>
    <source>
        <strain evidence="8 9">H11S7</strain>
    </source>
</reference>
<evidence type="ECO:0000313" key="8">
    <source>
        <dbReference type="EMBL" id="MCS2162678.1"/>
    </source>
</evidence>
<feature type="domain" description="GH18" evidence="7">
    <location>
        <begin position="25"/>
        <end position="364"/>
    </location>
</feature>
<evidence type="ECO:0000313" key="9">
    <source>
        <dbReference type="Proteomes" id="UP001205357"/>
    </source>
</evidence>
<protein>
    <submittedName>
        <fullName evidence="8">Glycoside hydrolase family 18 protein</fullName>
    </submittedName>
</protein>
<comment type="caution">
    <text evidence="8">The sequence shown here is derived from an EMBL/GenBank/DDBJ whole genome shotgun (WGS) entry which is preliminary data.</text>
</comment>
<dbReference type="InterPro" id="IPR001223">
    <property type="entry name" value="Glyco_hydro18_cat"/>
</dbReference>
<keyword evidence="6" id="KW-0732">Signal</keyword>
<keyword evidence="1 3" id="KW-0378">Hydrolase</keyword>
<dbReference type="Pfam" id="PF00704">
    <property type="entry name" value="Glyco_hydro_18"/>
    <property type="match status" value="1"/>
</dbReference>
<dbReference type="SMART" id="SM00636">
    <property type="entry name" value="Glyco_18"/>
    <property type="match status" value="1"/>
</dbReference>
<comment type="similarity">
    <text evidence="4">Belongs to the glycosyl hydrolase 18 family.</text>
</comment>
<organism evidence="8 9">
    <name type="scientific">Scandinavium hiltneri</name>
    <dbReference type="NCBI Taxonomy" id="2926519"/>
    <lineage>
        <taxon>Bacteria</taxon>
        <taxon>Pseudomonadati</taxon>
        <taxon>Pseudomonadota</taxon>
        <taxon>Gammaproteobacteria</taxon>
        <taxon>Enterobacterales</taxon>
        <taxon>Enterobacteriaceae</taxon>
        <taxon>Scandinavium</taxon>
    </lineage>
</organism>
<keyword evidence="9" id="KW-1185">Reference proteome</keyword>
<dbReference type="InterPro" id="IPR001579">
    <property type="entry name" value="Glyco_hydro_18_chit_AS"/>
</dbReference>
<name>A0ABT2E482_9ENTR</name>